<dbReference type="EMBL" id="GEDV01011122">
    <property type="protein sequence ID" value="JAP77435.1"/>
    <property type="molecule type" value="Transcribed_RNA"/>
</dbReference>
<proteinExistence type="predicted"/>
<feature type="signal peptide" evidence="1">
    <location>
        <begin position="1"/>
        <end position="22"/>
    </location>
</feature>
<reference evidence="2" key="1">
    <citation type="journal article" date="2016" name="Ticks Tick Borne Dis.">
        <title>De novo assembly and annotation of the salivary gland transcriptome of Rhipicephalus appendiculatus male and female ticks during blood feeding.</title>
        <authorList>
            <person name="de Castro M.H."/>
            <person name="de Klerk D."/>
            <person name="Pienaar R."/>
            <person name="Latif A.A."/>
            <person name="Rees D.J."/>
            <person name="Mans B.J."/>
        </authorList>
    </citation>
    <scope>NUCLEOTIDE SEQUENCE</scope>
    <source>
        <tissue evidence="2">Salivary glands</tissue>
    </source>
</reference>
<keyword evidence="1" id="KW-0732">Signal</keyword>
<accession>A0A131YG27</accession>
<protein>
    <recommendedName>
        <fullName evidence="3">Secreted protein</fullName>
    </recommendedName>
</protein>
<evidence type="ECO:0000256" key="1">
    <source>
        <dbReference type="SAM" id="SignalP"/>
    </source>
</evidence>
<dbReference type="AlphaFoldDB" id="A0A131YG27"/>
<evidence type="ECO:0008006" key="3">
    <source>
        <dbReference type="Google" id="ProtNLM"/>
    </source>
</evidence>
<sequence length="86" mass="9925">MLALNFTFTLILMVALKVTVRSIPRAKPEDCEKLHCSAPGDPACLPDCECVFMANGYHCVPVVNWISRIRNLRLMLPFRRRRRRPV</sequence>
<evidence type="ECO:0000313" key="2">
    <source>
        <dbReference type="EMBL" id="JAP77435.1"/>
    </source>
</evidence>
<name>A0A131YG27_RHIAP</name>
<organism evidence="2">
    <name type="scientific">Rhipicephalus appendiculatus</name>
    <name type="common">Brown ear tick</name>
    <dbReference type="NCBI Taxonomy" id="34631"/>
    <lineage>
        <taxon>Eukaryota</taxon>
        <taxon>Metazoa</taxon>
        <taxon>Ecdysozoa</taxon>
        <taxon>Arthropoda</taxon>
        <taxon>Chelicerata</taxon>
        <taxon>Arachnida</taxon>
        <taxon>Acari</taxon>
        <taxon>Parasitiformes</taxon>
        <taxon>Ixodida</taxon>
        <taxon>Ixodoidea</taxon>
        <taxon>Ixodidae</taxon>
        <taxon>Rhipicephalinae</taxon>
        <taxon>Rhipicephalus</taxon>
        <taxon>Rhipicephalus</taxon>
    </lineage>
</organism>
<feature type="chain" id="PRO_5007284999" description="Secreted protein" evidence="1">
    <location>
        <begin position="23"/>
        <end position="86"/>
    </location>
</feature>